<gene>
    <name evidence="13" type="ORF">GA_TR15887_c0_g1_i1_g.49763</name>
</gene>
<comment type="catalytic activity">
    <reaction evidence="8">
        <text>L-threonyl-[protein] + ATP = O-phospho-L-threonyl-[protein] + ADP + H(+)</text>
        <dbReference type="Rhea" id="RHEA:46608"/>
        <dbReference type="Rhea" id="RHEA-COMP:11060"/>
        <dbReference type="Rhea" id="RHEA-COMP:11605"/>
        <dbReference type="ChEBI" id="CHEBI:15378"/>
        <dbReference type="ChEBI" id="CHEBI:30013"/>
        <dbReference type="ChEBI" id="CHEBI:30616"/>
        <dbReference type="ChEBI" id="CHEBI:61977"/>
        <dbReference type="ChEBI" id="CHEBI:456216"/>
        <dbReference type="EC" id="2.7.11.1"/>
    </reaction>
</comment>
<dbReference type="Pfam" id="PF13947">
    <property type="entry name" value="GUB_WAK_bind"/>
    <property type="match status" value="1"/>
</dbReference>
<sequence>MSISLLLITFAVFSVASFPSCFSNDQQYEECRLPLRCGSGPSVFPNITYPFWGNNIGKPNFCGQTEYELSCKENQNLTLEIKNLTLRVVSANLSDKTITVADESLLEGVCPKIWKFNGDNWFGLSPKTQKIDLFDCPLSSSLPTISCQESNGSRRIYHVFRSSDPPRSCSKVGEIPMLESAKNALLQSNDSNQALKIALEKGFELRYSIQDNICRDCTDSSGICGSESGSGNFRCLCADKPHRSSCNNNDNSEGLSARAEAGAYHFPSYSFKQPNIP</sequence>
<reference evidence="13" key="1">
    <citation type="submission" date="2016-07" db="EMBL/GenBank/DDBJ databases">
        <title>De novo transcriptome assembly of four accessions of the metal hyperaccumulator plant Noccaea caerulescens.</title>
        <authorList>
            <person name="Blande D."/>
            <person name="Halimaa P."/>
            <person name="Tervahauta A.I."/>
            <person name="Aarts M.G."/>
            <person name="Karenlampi S.O."/>
        </authorList>
    </citation>
    <scope>NUCLEOTIDE SEQUENCE</scope>
</reference>
<dbReference type="PANTHER" id="PTHR33138">
    <property type="entry name" value="OS01G0690200 PROTEIN"/>
    <property type="match status" value="1"/>
</dbReference>
<organism evidence="13">
    <name type="scientific">Noccaea caerulescens</name>
    <name type="common">Alpine penny-cress</name>
    <name type="synonym">Thlaspi caerulescens</name>
    <dbReference type="NCBI Taxonomy" id="107243"/>
    <lineage>
        <taxon>Eukaryota</taxon>
        <taxon>Viridiplantae</taxon>
        <taxon>Streptophyta</taxon>
        <taxon>Embryophyta</taxon>
        <taxon>Tracheophyta</taxon>
        <taxon>Spermatophyta</taxon>
        <taxon>Magnoliopsida</taxon>
        <taxon>eudicotyledons</taxon>
        <taxon>Gunneridae</taxon>
        <taxon>Pentapetalae</taxon>
        <taxon>rosids</taxon>
        <taxon>malvids</taxon>
        <taxon>Brassicales</taxon>
        <taxon>Brassicaceae</taxon>
        <taxon>Coluteocarpeae</taxon>
        <taxon>Noccaea</taxon>
    </lineage>
</organism>
<evidence type="ECO:0000256" key="4">
    <source>
        <dbReference type="ARBA" id="ARBA00022729"/>
    </source>
</evidence>
<dbReference type="GO" id="GO:0004674">
    <property type="term" value="F:protein serine/threonine kinase activity"/>
    <property type="evidence" value="ECO:0007669"/>
    <property type="project" value="UniProtKB-KW"/>
</dbReference>
<evidence type="ECO:0000256" key="5">
    <source>
        <dbReference type="ARBA" id="ARBA00022989"/>
    </source>
</evidence>
<dbReference type="Pfam" id="PF14380">
    <property type="entry name" value="WAK_assoc"/>
    <property type="match status" value="1"/>
</dbReference>
<proteinExistence type="predicted"/>
<dbReference type="PANTHER" id="PTHR33138:SF76">
    <property type="entry name" value="WALL-ASSOCIATED RECEPTOR KINASE CARBOXY-TERMINAL PROTEIN"/>
    <property type="match status" value="1"/>
</dbReference>
<comment type="catalytic activity">
    <reaction evidence="9">
        <text>L-seryl-[protein] + ATP = O-phospho-L-seryl-[protein] + ADP + H(+)</text>
        <dbReference type="Rhea" id="RHEA:17989"/>
        <dbReference type="Rhea" id="RHEA-COMP:9863"/>
        <dbReference type="Rhea" id="RHEA-COMP:11604"/>
        <dbReference type="ChEBI" id="CHEBI:15378"/>
        <dbReference type="ChEBI" id="CHEBI:29999"/>
        <dbReference type="ChEBI" id="CHEBI:30616"/>
        <dbReference type="ChEBI" id="CHEBI:83421"/>
        <dbReference type="ChEBI" id="CHEBI:456216"/>
        <dbReference type="EC" id="2.7.11.1"/>
    </reaction>
</comment>
<evidence type="ECO:0000259" key="11">
    <source>
        <dbReference type="Pfam" id="PF13947"/>
    </source>
</evidence>
<dbReference type="EMBL" id="GEVI01020528">
    <property type="protein sequence ID" value="JAU11792.1"/>
    <property type="molecule type" value="Transcribed_RNA"/>
</dbReference>
<dbReference type="InterPro" id="IPR025287">
    <property type="entry name" value="WAK_GUB"/>
</dbReference>
<protein>
    <recommendedName>
        <fullName evidence="2">non-specific serine/threonine protein kinase</fullName>
        <ecNumber evidence="2">2.7.11.1</ecNumber>
    </recommendedName>
</protein>
<evidence type="ECO:0000256" key="7">
    <source>
        <dbReference type="ARBA" id="ARBA00023180"/>
    </source>
</evidence>
<dbReference type="AlphaFoldDB" id="A0A1J3D113"/>
<keyword evidence="3" id="KW-0812">Transmembrane</keyword>
<evidence type="ECO:0000256" key="1">
    <source>
        <dbReference type="ARBA" id="ARBA00004479"/>
    </source>
</evidence>
<evidence type="ECO:0000256" key="8">
    <source>
        <dbReference type="ARBA" id="ARBA00047899"/>
    </source>
</evidence>
<keyword evidence="4 10" id="KW-0732">Signal</keyword>
<evidence type="ECO:0000256" key="6">
    <source>
        <dbReference type="ARBA" id="ARBA00023136"/>
    </source>
</evidence>
<evidence type="ECO:0000313" key="13">
    <source>
        <dbReference type="EMBL" id="JAU11792.1"/>
    </source>
</evidence>
<dbReference type="EC" id="2.7.11.1" evidence="2"/>
<dbReference type="InterPro" id="IPR032872">
    <property type="entry name" value="WAK_assoc_C"/>
</dbReference>
<evidence type="ECO:0000256" key="9">
    <source>
        <dbReference type="ARBA" id="ARBA00048679"/>
    </source>
</evidence>
<comment type="subcellular location">
    <subcellularLocation>
        <location evidence="1">Membrane</location>
        <topology evidence="1">Single-pass type I membrane protein</topology>
    </subcellularLocation>
</comment>
<feature type="domain" description="Wall-associated receptor kinase galacturonan-binding" evidence="11">
    <location>
        <begin position="36"/>
        <end position="102"/>
    </location>
</feature>
<name>A0A1J3D113_NOCCA</name>
<feature type="signal peptide" evidence="10">
    <location>
        <begin position="1"/>
        <end position="16"/>
    </location>
</feature>
<keyword evidence="5" id="KW-1133">Transmembrane helix</keyword>
<dbReference type="GO" id="GO:0030247">
    <property type="term" value="F:polysaccharide binding"/>
    <property type="evidence" value="ECO:0007669"/>
    <property type="project" value="InterPro"/>
</dbReference>
<feature type="domain" description="Wall-associated receptor kinase C-terminal" evidence="12">
    <location>
        <begin position="163"/>
        <end position="240"/>
    </location>
</feature>
<accession>A0A1J3D113</accession>
<evidence type="ECO:0000259" key="12">
    <source>
        <dbReference type="Pfam" id="PF14380"/>
    </source>
</evidence>
<keyword evidence="6" id="KW-0472">Membrane</keyword>
<evidence type="ECO:0000256" key="2">
    <source>
        <dbReference type="ARBA" id="ARBA00012513"/>
    </source>
</evidence>
<evidence type="ECO:0000256" key="10">
    <source>
        <dbReference type="SAM" id="SignalP"/>
    </source>
</evidence>
<keyword evidence="7" id="KW-0325">Glycoprotein</keyword>
<dbReference type="GO" id="GO:0016020">
    <property type="term" value="C:membrane"/>
    <property type="evidence" value="ECO:0007669"/>
    <property type="project" value="UniProtKB-SubCell"/>
</dbReference>
<evidence type="ECO:0000256" key="3">
    <source>
        <dbReference type="ARBA" id="ARBA00022692"/>
    </source>
</evidence>
<feature type="chain" id="PRO_5009620115" description="non-specific serine/threonine protein kinase" evidence="10">
    <location>
        <begin position="17"/>
        <end position="277"/>
    </location>
</feature>